<dbReference type="PANTHER" id="PTHR31752:SF18">
    <property type="entry name" value="AUXIN EFFLUX CARRIER COMPONENT 1"/>
    <property type="match status" value="1"/>
</dbReference>
<organism evidence="8 9">
    <name type="scientific">Gonium pectorale</name>
    <name type="common">Green alga</name>
    <dbReference type="NCBI Taxonomy" id="33097"/>
    <lineage>
        <taxon>Eukaryota</taxon>
        <taxon>Viridiplantae</taxon>
        <taxon>Chlorophyta</taxon>
        <taxon>core chlorophytes</taxon>
        <taxon>Chlorophyceae</taxon>
        <taxon>CS clade</taxon>
        <taxon>Chlamydomonadales</taxon>
        <taxon>Volvocaceae</taxon>
        <taxon>Gonium</taxon>
    </lineage>
</organism>
<dbReference type="OrthoDB" id="2133778at2759"/>
<keyword evidence="9" id="KW-1185">Reference proteome</keyword>
<dbReference type="InterPro" id="IPR004776">
    <property type="entry name" value="Mem_transp_PIN-like"/>
</dbReference>
<keyword evidence="3" id="KW-0813">Transport</keyword>
<evidence type="ECO:0000313" key="8">
    <source>
        <dbReference type="EMBL" id="KXZ47546.1"/>
    </source>
</evidence>
<evidence type="ECO:0000256" key="3">
    <source>
        <dbReference type="ARBA" id="ARBA00022448"/>
    </source>
</evidence>
<proteinExistence type="inferred from homology"/>
<dbReference type="AlphaFoldDB" id="A0A150GCH2"/>
<comment type="caution">
    <text evidence="8">The sequence shown here is derived from an EMBL/GenBank/DDBJ whole genome shotgun (WGS) entry which is preliminary data.</text>
</comment>
<feature type="transmembrane region" description="Helical" evidence="7">
    <location>
        <begin position="140"/>
        <end position="161"/>
    </location>
</feature>
<evidence type="ECO:0000256" key="7">
    <source>
        <dbReference type="SAM" id="Phobius"/>
    </source>
</evidence>
<evidence type="ECO:0000256" key="5">
    <source>
        <dbReference type="ARBA" id="ARBA00022989"/>
    </source>
</evidence>
<dbReference type="GO" id="GO:0055085">
    <property type="term" value="P:transmembrane transport"/>
    <property type="evidence" value="ECO:0007669"/>
    <property type="project" value="InterPro"/>
</dbReference>
<comment type="similarity">
    <text evidence="2">Belongs to the auxin efflux carrier (TC 2.A.69.1) family.</text>
</comment>
<comment type="subcellular location">
    <subcellularLocation>
        <location evidence="1">Membrane</location>
        <topology evidence="1">Multi-pass membrane protein</topology>
    </subcellularLocation>
</comment>
<feature type="transmembrane region" description="Helical" evidence="7">
    <location>
        <begin position="18"/>
        <end position="45"/>
    </location>
</feature>
<name>A0A150GCH2_GONPE</name>
<feature type="transmembrane region" description="Helical" evidence="7">
    <location>
        <begin position="199"/>
        <end position="222"/>
    </location>
</feature>
<dbReference type="EMBL" id="LSYV01000035">
    <property type="protein sequence ID" value="KXZ47546.1"/>
    <property type="molecule type" value="Genomic_DNA"/>
</dbReference>
<dbReference type="PANTHER" id="PTHR31752">
    <property type="entry name" value="AUXIN EFFLUX CARRIER COMPONENT 1B-RELATED"/>
    <property type="match status" value="1"/>
</dbReference>
<dbReference type="GO" id="GO:0016020">
    <property type="term" value="C:membrane"/>
    <property type="evidence" value="ECO:0007669"/>
    <property type="project" value="UniProtKB-SubCell"/>
</dbReference>
<dbReference type="Proteomes" id="UP000075714">
    <property type="component" value="Unassembled WGS sequence"/>
</dbReference>
<evidence type="ECO:0000256" key="4">
    <source>
        <dbReference type="ARBA" id="ARBA00022692"/>
    </source>
</evidence>
<evidence type="ECO:0000313" key="9">
    <source>
        <dbReference type="Proteomes" id="UP000075714"/>
    </source>
</evidence>
<dbReference type="InterPro" id="IPR051107">
    <property type="entry name" value="Auxin_Efflux_Carrier"/>
</dbReference>
<keyword evidence="4 7" id="KW-0812">Transmembrane</keyword>
<accession>A0A150GCH2</accession>
<evidence type="ECO:0000256" key="1">
    <source>
        <dbReference type="ARBA" id="ARBA00004141"/>
    </source>
</evidence>
<evidence type="ECO:0000256" key="6">
    <source>
        <dbReference type="ARBA" id="ARBA00023136"/>
    </source>
</evidence>
<keyword evidence="6 7" id="KW-0472">Membrane</keyword>
<dbReference type="Pfam" id="PF03547">
    <property type="entry name" value="Mem_trans"/>
    <property type="match status" value="1"/>
</dbReference>
<keyword evidence="5 7" id="KW-1133">Transmembrane helix</keyword>
<feature type="transmembrane region" description="Helical" evidence="7">
    <location>
        <begin position="66"/>
        <end position="85"/>
    </location>
</feature>
<protein>
    <submittedName>
        <fullName evidence="8">Uncharacterized protein</fullName>
    </submittedName>
</protein>
<evidence type="ECO:0000256" key="2">
    <source>
        <dbReference type="ARBA" id="ARBA00009177"/>
    </source>
</evidence>
<sequence>MSRVGVHSLVLVANNTGILAPVVLEAAVGPSAAAVGMLATIALYFQQLPVAMVLFELDRLVMGNTLMWTTGAATVVSMMGLQALLDPAVPSHLPALGFVEGTLSWLARCSVPVSLFAMGLWTASATGGAGRWDGSLRSTAVYLCVKLLLLPWLMVFVNSVLGLSGRLARSLVVLTCVPVGQNAFIVTEQYGEGAREVMAVMQAGLLLMLPHVAMTMAALRWAGMYEEAGGFA</sequence>
<gene>
    <name evidence="8" type="ORF">GPECTOR_34g705</name>
</gene>
<reference evidence="9" key="1">
    <citation type="journal article" date="2016" name="Nat. Commun.">
        <title>The Gonium pectorale genome demonstrates co-option of cell cycle regulation during the evolution of multicellularity.</title>
        <authorList>
            <person name="Hanschen E.R."/>
            <person name="Marriage T.N."/>
            <person name="Ferris P.J."/>
            <person name="Hamaji T."/>
            <person name="Toyoda A."/>
            <person name="Fujiyama A."/>
            <person name="Neme R."/>
            <person name="Noguchi H."/>
            <person name="Minakuchi Y."/>
            <person name="Suzuki M."/>
            <person name="Kawai-Toyooka H."/>
            <person name="Smith D.R."/>
            <person name="Sparks H."/>
            <person name="Anderson J."/>
            <person name="Bakaric R."/>
            <person name="Luria V."/>
            <person name="Karger A."/>
            <person name="Kirschner M.W."/>
            <person name="Durand P.M."/>
            <person name="Michod R.E."/>
            <person name="Nozaki H."/>
            <person name="Olson B.J."/>
        </authorList>
    </citation>
    <scope>NUCLEOTIDE SEQUENCE [LARGE SCALE GENOMIC DNA]</scope>
    <source>
        <strain evidence="9">NIES-2863</strain>
    </source>
</reference>